<dbReference type="EMBL" id="JACXXP010000060">
    <property type="protein sequence ID" value="MBD3907245.1"/>
    <property type="molecule type" value="Genomic_DNA"/>
</dbReference>
<dbReference type="RefSeq" id="WP_191181589.1">
    <property type="nucleotide sequence ID" value="NZ_JACXXP010000060.1"/>
</dbReference>
<evidence type="ECO:0000313" key="4">
    <source>
        <dbReference type="Proteomes" id="UP001107960"/>
    </source>
</evidence>
<comment type="caution">
    <text evidence="2">The sequence shown here is derived from an EMBL/GenBank/DDBJ whole genome shotgun (WGS) entry which is preliminary data.</text>
</comment>
<evidence type="ECO:0000313" key="3">
    <source>
        <dbReference type="Proteomes" id="UP000603715"/>
    </source>
</evidence>
<proteinExistence type="predicted"/>
<organism evidence="2 4">
    <name type="scientific">Chryseobacterium muglaense</name>
    <dbReference type="NCBI Taxonomy" id="2893752"/>
    <lineage>
        <taxon>Bacteria</taxon>
        <taxon>Pseudomonadati</taxon>
        <taxon>Bacteroidota</taxon>
        <taxon>Flavobacteriia</taxon>
        <taxon>Flavobacteriales</taxon>
        <taxon>Weeksellaceae</taxon>
        <taxon>Chryseobacterium group</taxon>
        <taxon>Chryseobacterium</taxon>
    </lineage>
</organism>
<sequence>MIRLTNNSPKAMEFTRFRKKDNVTNDELLFADLKFETAFTKQNGVIFHCLVRNFRNEYANVLFADSLQDLKDLGERLGSLPEVQSFFELIDLQSVIIEYHEIQKENFKIPTNFSCIEKGIFSLKNIIESNKLPLISENIENKYLNNFENIQAHFIGTLGQNKFSEITFGKTLAKTKQICFGYVENSFCLELLDLADKETMELDFWYLIA</sequence>
<dbReference type="AlphaFoldDB" id="A0A9Q3UT10"/>
<reference evidence="2" key="1">
    <citation type="submission" date="2021-11" db="EMBL/GenBank/DDBJ databases">
        <title>Description of novel Chryseobacterium species.</title>
        <authorList>
            <person name="Saticioglu I.B."/>
            <person name="Ay H."/>
            <person name="Altun S."/>
            <person name="Duman M."/>
        </authorList>
    </citation>
    <scope>NUCLEOTIDE SEQUENCE</scope>
    <source>
        <strain evidence="2">C-39</strain>
    </source>
</reference>
<protein>
    <submittedName>
        <fullName evidence="2">Uncharacterized protein</fullName>
    </submittedName>
</protein>
<name>A0A9Q3UT10_9FLAO</name>
<dbReference type="Proteomes" id="UP000603715">
    <property type="component" value="Unassembled WGS sequence"/>
</dbReference>
<evidence type="ECO:0000313" key="1">
    <source>
        <dbReference type="EMBL" id="MBD3907245.1"/>
    </source>
</evidence>
<reference evidence="1" key="3">
    <citation type="submission" date="2024-05" db="EMBL/GenBank/DDBJ databases">
        <title>Description of novel Chryseobacterium sp. strain C-2.</title>
        <authorList>
            <person name="Saticioglu I.B."/>
        </authorList>
    </citation>
    <scope>NUCLEOTIDE SEQUENCE</scope>
    <source>
        <strain evidence="1">C-2</strain>
    </source>
</reference>
<accession>A0A9Q3UT10</accession>
<evidence type="ECO:0000313" key="2">
    <source>
        <dbReference type="EMBL" id="MCC9033161.1"/>
    </source>
</evidence>
<dbReference type="Proteomes" id="UP001107960">
    <property type="component" value="Unassembled WGS sequence"/>
</dbReference>
<dbReference type="EMBL" id="JAJJML010000001">
    <property type="protein sequence ID" value="MCC9033161.1"/>
    <property type="molecule type" value="Genomic_DNA"/>
</dbReference>
<keyword evidence="3" id="KW-1185">Reference proteome</keyword>
<reference evidence="3" key="2">
    <citation type="submission" date="2023-07" db="EMBL/GenBank/DDBJ databases">
        <title>Description of novel Chryseobacterium sp. strain C-2.</title>
        <authorList>
            <person name="Saticioglu I.B."/>
        </authorList>
    </citation>
    <scope>NUCLEOTIDE SEQUENCE [LARGE SCALE GENOMIC DNA]</scope>
    <source>
        <strain evidence="3">C-2</strain>
    </source>
</reference>
<gene>
    <name evidence="1" type="ORF">IEW27_21985</name>
    <name evidence="2" type="ORF">LNP80_02685</name>
</gene>